<evidence type="ECO:0000313" key="8">
    <source>
        <dbReference type="EMBL" id="OQO09553.1"/>
    </source>
</evidence>
<dbReference type="Proteomes" id="UP000192596">
    <property type="component" value="Unassembled WGS sequence"/>
</dbReference>
<keyword evidence="4" id="KW-0539">Nucleus</keyword>
<feature type="compositionally biased region" description="Basic and acidic residues" evidence="5">
    <location>
        <begin position="660"/>
        <end position="669"/>
    </location>
</feature>
<dbReference type="FunCoup" id="A0A1V8TDV0">
    <property type="interactions" value="2019"/>
</dbReference>
<protein>
    <submittedName>
        <fullName evidence="8">Uncharacterized protein</fullName>
    </submittedName>
</protein>
<comment type="subcellular location">
    <subcellularLocation>
        <location evidence="1">Nucleus</location>
        <location evidence="1">Nucleolus</location>
    </subcellularLocation>
</comment>
<dbReference type="InterPro" id="IPR039754">
    <property type="entry name" value="Esf1"/>
</dbReference>
<feature type="region of interest" description="Disordered" evidence="5">
    <location>
        <begin position="568"/>
        <end position="604"/>
    </location>
</feature>
<feature type="compositionally biased region" description="Basic and acidic residues" evidence="5">
    <location>
        <begin position="217"/>
        <end position="233"/>
    </location>
</feature>
<feature type="compositionally biased region" description="Basic residues" evidence="5">
    <location>
        <begin position="476"/>
        <end position="485"/>
    </location>
</feature>
<feature type="compositionally biased region" description="Low complexity" evidence="5">
    <location>
        <begin position="76"/>
        <end position="87"/>
    </location>
</feature>
<feature type="compositionally biased region" description="Polar residues" evidence="5">
    <location>
        <begin position="1"/>
        <end position="27"/>
    </location>
</feature>
<evidence type="ECO:0000259" key="7">
    <source>
        <dbReference type="Pfam" id="PF25121"/>
    </source>
</evidence>
<feature type="compositionally biased region" description="Basic residues" evidence="5">
    <location>
        <begin position="683"/>
        <end position="692"/>
    </location>
</feature>
<dbReference type="GO" id="GO:0006364">
    <property type="term" value="P:rRNA processing"/>
    <property type="evidence" value="ECO:0007669"/>
    <property type="project" value="InterPro"/>
</dbReference>
<evidence type="ECO:0000259" key="6">
    <source>
        <dbReference type="Pfam" id="PF08159"/>
    </source>
</evidence>
<evidence type="ECO:0000256" key="5">
    <source>
        <dbReference type="SAM" id="MobiDB-lite"/>
    </source>
</evidence>
<dbReference type="Pfam" id="PF08159">
    <property type="entry name" value="NUC153"/>
    <property type="match status" value="1"/>
</dbReference>
<dbReference type="AlphaFoldDB" id="A0A1V8TDV0"/>
<feature type="compositionally biased region" description="Basic residues" evidence="5">
    <location>
        <begin position="581"/>
        <end position="592"/>
    </location>
</feature>
<feature type="region of interest" description="Disordered" evidence="5">
    <location>
        <begin position="1"/>
        <end position="153"/>
    </location>
</feature>
<feature type="region of interest" description="Disordered" evidence="5">
    <location>
        <begin position="381"/>
        <end position="505"/>
    </location>
</feature>
<proteinExistence type="inferred from homology"/>
<feature type="compositionally biased region" description="Polar residues" evidence="5">
    <location>
        <begin position="440"/>
        <end position="454"/>
    </location>
</feature>
<feature type="compositionally biased region" description="Basic and acidic residues" evidence="5">
    <location>
        <begin position="569"/>
        <end position="580"/>
    </location>
</feature>
<feature type="compositionally biased region" description="Low complexity" evidence="5">
    <location>
        <begin position="381"/>
        <end position="393"/>
    </location>
</feature>
<feature type="region of interest" description="Disordered" evidence="5">
    <location>
        <begin position="641"/>
        <end position="692"/>
    </location>
</feature>
<keyword evidence="3" id="KW-0175">Coiled coil</keyword>
<feature type="region of interest" description="Disordered" evidence="5">
    <location>
        <begin position="201"/>
        <end position="243"/>
    </location>
</feature>
<gene>
    <name evidence="8" type="ORF">B0A48_04955</name>
</gene>
<reference evidence="9" key="1">
    <citation type="submission" date="2017-03" db="EMBL/GenBank/DDBJ databases">
        <title>Genomes of endolithic fungi from Antarctica.</title>
        <authorList>
            <person name="Coleine C."/>
            <person name="Masonjones S."/>
            <person name="Stajich J.E."/>
        </authorList>
    </citation>
    <scope>NUCLEOTIDE SEQUENCE [LARGE SCALE GENOMIC DNA]</scope>
    <source>
        <strain evidence="9">CCFEE 5527</strain>
    </source>
</reference>
<evidence type="ECO:0000256" key="2">
    <source>
        <dbReference type="ARBA" id="ARBA00009087"/>
    </source>
</evidence>
<name>A0A1V8TDV0_9PEZI</name>
<dbReference type="InterPro" id="IPR012580">
    <property type="entry name" value="NUC153"/>
</dbReference>
<evidence type="ECO:0000256" key="1">
    <source>
        <dbReference type="ARBA" id="ARBA00004604"/>
    </source>
</evidence>
<feature type="compositionally biased region" description="Acidic residues" evidence="5">
    <location>
        <begin position="88"/>
        <end position="99"/>
    </location>
</feature>
<dbReference type="GO" id="GO:0005730">
    <property type="term" value="C:nucleolus"/>
    <property type="evidence" value="ECO:0007669"/>
    <property type="project" value="UniProtKB-SubCell"/>
</dbReference>
<comment type="similarity">
    <text evidence="2">Belongs to the ESF1 family.</text>
</comment>
<keyword evidence="9" id="KW-1185">Reference proteome</keyword>
<sequence>MSDQRFAALQTNPQYRLPSKKQSQTAVDSRFKSVLTDPGFRKKASVDRYGRKVKSNDEEKSLKKRFRIEEADVPAKAKAGARGVVGSSDEESEDEDEDLGGAVKDPARHGGFSESSDEDDESEEDGQSEDEAVLAEETAGREQTEDVPMGEPSRRIAAVNLDWDNIRAADIMVVANSFVPAGGKIQSVVIYPSEFGRERLEREQMDGPPRGIFASSNRKDDDDSESDDLKSEDSDSDADSEDKIKKRLIADQAASGQEFNPTKLREYQIERLKYYYAVISCDTIATAKSLSDAMDGRELLTTANIFDLRFIPDEVSFDDDRPHEECYDLPHGYKPNEFRTEALTHSKVRLTWDDEDPSRKEVQKRAFSRKEMDDNDMQAYIASDNSDADSISSRKSAAETKRASKVSKMRNAFGLGTESTKSKTISKDEPVGDMEITFSAGLTTSSNGKGTSVFENGPQDEASTLERYRLKEKERKQQRKDRRKAALGGEDGEAAPSTAGGKAVEDDAGFDSLFFTDPAAAEKATKAAKHAARQAAKLPPAPPPGAKTTSRAELALLLDEDEAAGVGHFDMREIEKTEKAAKRKGKSKKKGKKDGDATAQDGFEVDAGDERFGALFERSEFAIDPSHTKFKGTKGMKTLLEEGRKKRKGGVEVGVEDDGEGAKRRKGDDGETGGNDVKGLVARLKKAPRKVQ</sequence>
<evidence type="ECO:0000313" key="9">
    <source>
        <dbReference type="Proteomes" id="UP000192596"/>
    </source>
</evidence>
<dbReference type="OrthoDB" id="431825at2759"/>
<dbReference type="InterPro" id="IPR056750">
    <property type="entry name" value="RRM_ESF1"/>
</dbReference>
<evidence type="ECO:0000256" key="4">
    <source>
        <dbReference type="ARBA" id="ARBA00023242"/>
    </source>
</evidence>
<feature type="domain" description="ESF1 RRM" evidence="7">
    <location>
        <begin position="154"/>
        <end position="326"/>
    </location>
</feature>
<organism evidence="8 9">
    <name type="scientific">Cryoendolithus antarcticus</name>
    <dbReference type="NCBI Taxonomy" id="1507870"/>
    <lineage>
        <taxon>Eukaryota</taxon>
        <taxon>Fungi</taxon>
        <taxon>Dikarya</taxon>
        <taxon>Ascomycota</taxon>
        <taxon>Pezizomycotina</taxon>
        <taxon>Dothideomycetes</taxon>
        <taxon>Dothideomycetidae</taxon>
        <taxon>Cladosporiales</taxon>
        <taxon>Cladosporiaceae</taxon>
        <taxon>Cryoendolithus</taxon>
    </lineage>
</organism>
<accession>A0A1V8TDV0</accession>
<dbReference type="Pfam" id="PF25121">
    <property type="entry name" value="RRM_ESF1"/>
    <property type="match status" value="1"/>
</dbReference>
<dbReference type="GO" id="GO:0003723">
    <property type="term" value="F:RNA binding"/>
    <property type="evidence" value="ECO:0007669"/>
    <property type="project" value="TreeGrafter"/>
</dbReference>
<dbReference type="PANTHER" id="PTHR12202">
    <property type="entry name" value="ESF1 HOMOLOG"/>
    <property type="match status" value="1"/>
</dbReference>
<dbReference type="PANTHER" id="PTHR12202:SF0">
    <property type="entry name" value="ESF1 HOMOLOG"/>
    <property type="match status" value="1"/>
</dbReference>
<comment type="caution">
    <text evidence="8">The sequence shown here is derived from an EMBL/GenBank/DDBJ whole genome shotgun (WGS) entry which is preliminary data.</text>
</comment>
<dbReference type="EMBL" id="NAJO01000010">
    <property type="protein sequence ID" value="OQO09553.1"/>
    <property type="molecule type" value="Genomic_DNA"/>
</dbReference>
<evidence type="ECO:0000256" key="3">
    <source>
        <dbReference type="ARBA" id="ARBA00023054"/>
    </source>
</evidence>
<feature type="region of interest" description="Disordered" evidence="5">
    <location>
        <begin position="521"/>
        <end position="552"/>
    </location>
</feature>
<dbReference type="InParanoid" id="A0A1V8TDV0"/>
<feature type="compositionally biased region" description="Basic and acidic residues" evidence="5">
    <location>
        <begin position="464"/>
        <end position="475"/>
    </location>
</feature>
<feature type="compositionally biased region" description="Acidic residues" evidence="5">
    <location>
        <begin position="115"/>
        <end position="134"/>
    </location>
</feature>
<feature type="compositionally biased region" description="Basic and acidic residues" evidence="5">
    <location>
        <begin position="44"/>
        <end position="75"/>
    </location>
</feature>
<dbReference type="STRING" id="1507870.A0A1V8TDV0"/>
<feature type="domain" description="NUC153" evidence="6">
    <location>
        <begin position="609"/>
        <end position="637"/>
    </location>
</feature>